<accession>A0ABD0K869</accession>
<sequence>MHPIILQLYQSLGCYSVFMEEPGKTFGLCPSVTDAAFFQACSCALNSPALQSFTSVLENSYKRQYDFSTLASSLQRLFLFPGVNIQPSSRRFHTPRELSDPSSQETGYIVCTTERNKQPGDSLREESSVRAKRVQGK</sequence>
<name>A0ABD0K869_9CAEN</name>
<dbReference type="Proteomes" id="UP001519460">
    <property type="component" value="Unassembled WGS sequence"/>
</dbReference>
<keyword evidence="3" id="KW-1185">Reference proteome</keyword>
<gene>
    <name evidence="2" type="ORF">BaRGS_00025449</name>
</gene>
<proteinExistence type="predicted"/>
<evidence type="ECO:0000313" key="2">
    <source>
        <dbReference type="EMBL" id="KAK7483282.1"/>
    </source>
</evidence>
<evidence type="ECO:0000256" key="1">
    <source>
        <dbReference type="SAM" id="MobiDB-lite"/>
    </source>
</evidence>
<evidence type="ECO:0000313" key="3">
    <source>
        <dbReference type="Proteomes" id="UP001519460"/>
    </source>
</evidence>
<feature type="region of interest" description="Disordered" evidence="1">
    <location>
        <begin position="114"/>
        <end position="137"/>
    </location>
</feature>
<dbReference type="AlphaFoldDB" id="A0ABD0K869"/>
<protein>
    <submittedName>
        <fullName evidence="2">Uncharacterized protein</fullName>
    </submittedName>
</protein>
<organism evidence="2 3">
    <name type="scientific">Batillaria attramentaria</name>
    <dbReference type="NCBI Taxonomy" id="370345"/>
    <lineage>
        <taxon>Eukaryota</taxon>
        <taxon>Metazoa</taxon>
        <taxon>Spiralia</taxon>
        <taxon>Lophotrochozoa</taxon>
        <taxon>Mollusca</taxon>
        <taxon>Gastropoda</taxon>
        <taxon>Caenogastropoda</taxon>
        <taxon>Sorbeoconcha</taxon>
        <taxon>Cerithioidea</taxon>
        <taxon>Batillariidae</taxon>
        <taxon>Batillaria</taxon>
    </lineage>
</organism>
<dbReference type="EMBL" id="JACVVK020000229">
    <property type="protein sequence ID" value="KAK7483282.1"/>
    <property type="molecule type" value="Genomic_DNA"/>
</dbReference>
<feature type="compositionally biased region" description="Basic and acidic residues" evidence="1">
    <location>
        <begin position="114"/>
        <end position="129"/>
    </location>
</feature>
<reference evidence="2 3" key="1">
    <citation type="journal article" date="2023" name="Sci. Data">
        <title>Genome assembly of the Korean intertidal mud-creeper Batillaria attramentaria.</title>
        <authorList>
            <person name="Patra A.K."/>
            <person name="Ho P.T."/>
            <person name="Jun S."/>
            <person name="Lee S.J."/>
            <person name="Kim Y."/>
            <person name="Won Y.J."/>
        </authorList>
    </citation>
    <scope>NUCLEOTIDE SEQUENCE [LARGE SCALE GENOMIC DNA]</scope>
    <source>
        <strain evidence="2">Wonlab-2016</strain>
    </source>
</reference>
<comment type="caution">
    <text evidence="2">The sequence shown here is derived from an EMBL/GenBank/DDBJ whole genome shotgun (WGS) entry which is preliminary data.</text>
</comment>
<feature type="non-terminal residue" evidence="2">
    <location>
        <position position="137"/>
    </location>
</feature>